<reference evidence="5" key="1">
    <citation type="submission" date="2020-11" db="EMBL/GenBank/DDBJ databases">
        <title>Sequencing the genomes of 1000 actinobacteria strains.</title>
        <authorList>
            <person name="Klenk H.-P."/>
        </authorList>
    </citation>
    <scope>NUCLEOTIDE SEQUENCE</scope>
    <source>
        <strain evidence="5">DSM 45356</strain>
    </source>
</reference>
<dbReference type="RefSeq" id="WP_197008324.1">
    <property type="nucleotide sequence ID" value="NZ_BONS01000004.1"/>
</dbReference>
<proteinExistence type="predicted"/>
<dbReference type="InterPro" id="IPR002078">
    <property type="entry name" value="Sigma_54_int"/>
</dbReference>
<gene>
    <name evidence="5" type="ORF">IW245_001006</name>
</gene>
<dbReference type="PANTHER" id="PTHR32071">
    <property type="entry name" value="TRANSCRIPTIONAL REGULATORY PROTEIN"/>
    <property type="match status" value="1"/>
</dbReference>
<dbReference type="FunFam" id="3.40.50.300:FF:000006">
    <property type="entry name" value="DNA-binding transcriptional regulator NtrC"/>
    <property type="match status" value="1"/>
</dbReference>
<dbReference type="GO" id="GO:0005524">
    <property type="term" value="F:ATP binding"/>
    <property type="evidence" value="ECO:0007669"/>
    <property type="project" value="UniProtKB-KW"/>
</dbReference>
<protein>
    <submittedName>
        <fullName evidence="5">Transcriptional regulator with GAF, ATPase, and Fis domain</fullName>
    </submittedName>
</protein>
<name>A0A8J7GE31_9ACTN</name>
<dbReference type="GO" id="GO:0006355">
    <property type="term" value="P:regulation of DNA-templated transcription"/>
    <property type="evidence" value="ECO:0007669"/>
    <property type="project" value="InterPro"/>
</dbReference>
<dbReference type="InterPro" id="IPR027417">
    <property type="entry name" value="P-loop_NTPase"/>
</dbReference>
<dbReference type="PROSITE" id="PS50045">
    <property type="entry name" value="SIGMA54_INTERACT_4"/>
    <property type="match status" value="1"/>
</dbReference>
<feature type="domain" description="Sigma-54 factor interaction" evidence="4">
    <location>
        <begin position="132"/>
        <end position="361"/>
    </location>
</feature>
<dbReference type="InterPro" id="IPR025943">
    <property type="entry name" value="Sigma_54_int_dom_ATP-bd_2"/>
</dbReference>
<dbReference type="Pfam" id="PF00158">
    <property type="entry name" value="Sigma54_activat"/>
    <property type="match status" value="1"/>
</dbReference>
<dbReference type="SUPFAM" id="SSF52540">
    <property type="entry name" value="P-loop containing nucleoside triphosphate hydrolases"/>
    <property type="match status" value="1"/>
</dbReference>
<evidence type="ECO:0000256" key="3">
    <source>
        <dbReference type="SAM" id="MobiDB-lite"/>
    </source>
</evidence>
<dbReference type="InterPro" id="IPR058031">
    <property type="entry name" value="AAA_lid_NorR"/>
</dbReference>
<dbReference type="InterPro" id="IPR003593">
    <property type="entry name" value="AAA+_ATPase"/>
</dbReference>
<feature type="region of interest" description="Disordered" evidence="3">
    <location>
        <begin position="367"/>
        <end position="389"/>
    </location>
</feature>
<keyword evidence="6" id="KW-1185">Reference proteome</keyword>
<dbReference type="SMART" id="SM00382">
    <property type="entry name" value="AAA"/>
    <property type="match status" value="1"/>
</dbReference>
<dbReference type="PROSITE" id="PS00676">
    <property type="entry name" value="SIGMA54_INTERACT_2"/>
    <property type="match status" value="1"/>
</dbReference>
<dbReference type="AlphaFoldDB" id="A0A8J7GE31"/>
<comment type="caution">
    <text evidence="5">The sequence shown here is derived from an EMBL/GenBank/DDBJ whole genome shotgun (WGS) entry which is preliminary data.</text>
</comment>
<keyword evidence="2" id="KW-0067">ATP-binding</keyword>
<evidence type="ECO:0000313" key="5">
    <source>
        <dbReference type="EMBL" id="MBG6134812.1"/>
    </source>
</evidence>
<evidence type="ECO:0000259" key="4">
    <source>
        <dbReference type="PROSITE" id="PS50045"/>
    </source>
</evidence>
<dbReference type="Proteomes" id="UP000622552">
    <property type="component" value="Unassembled WGS sequence"/>
</dbReference>
<dbReference type="Pfam" id="PF25601">
    <property type="entry name" value="AAA_lid_14"/>
    <property type="match status" value="1"/>
</dbReference>
<dbReference type="CDD" id="cd00009">
    <property type="entry name" value="AAA"/>
    <property type="match status" value="1"/>
</dbReference>
<sequence length="455" mass="49176">MGDSQAWIRGLTPACESLADDVAAALRQTDVTVLPRAPDIDHVPRVLVCGADSGGLGAVVRDLSEGGRHRLLVVAGATTAISPGSTWRLLQQGASDVLVWDGQPTARVAAARLDRWRVIDELVDSAQVRDRLIGRSPCWRAVLRRVVEVARFSTSFVLVTGASGTGKELVANLIHQLDPRPDKRDLVVLDCTTVVPTLSGSEFFGHERGAFTGAVAPRDGAVALADGGTLFLDEVGELPASLQAELLRVVQEGAYKRVGSNVWRRTRFRLVCATNRDLVAEQQAGRFRSDLYYRISAATVWLPTLAQRPDDVLPLFRHFLREFRAGEPEPQITPEVAEVLRARQYPGNVRDLRQLALQVAFRHVGDGPITPGDLPEEERPVDGRAPADPGELLDEAVRRTVAAGLGLREIRDAAAESAIRAALTQTGGRVALAARLLGVTDRALQLRRSRAAGGT</sequence>
<evidence type="ECO:0000256" key="1">
    <source>
        <dbReference type="ARBA" id="ARBA00022741"/>
    </source>
</evidence>
<organism evidence="5 6">
    <name type="scientific">Longispora fulva</name>
    <dbReference type="NCBI Taxonomy" id="619741"/>
    <lineage>
        <taxon>Bacteria</taxon>
        <taxon>Bacillati</taxon>
        <taxon>Actinomycetota</taxon>
        <taxon>Actinomycetes</taxon>
        <taxon>Micromonosporales</taxon>
        <taxon>Micromonosporaceae</taxon>
        <taxon>Longispora</taxon>
    </lineage>
</organism>
<keyword evidence="1" id="KW-0547">Nucleotide-binding</keyword>
<evidence type="ECO:0000313" key="6">
    <source>
        <dbReference type="Proteomes" id="UP000622552"/>
    </source>
</evidence>
<dbReference type="Gene3D" id="1.10.8.60">
    <property type="match status" value="1"/>
</dbReference>
<dbReference type="Gene3D" id="3.40.50.300">
    <property type="entry name" value="P-loop containing nucleotide triphosphate hydrolases"/>
    <property type="match status" value="1"/>
</dbReference>
<evidence type="ECO:0000256" key="2">
    <source>
        <dbReference type="ARBA" id="ARBA00022840"/>
    </source>
</evidence>
<dbReference type="EMBL" id="JADOUF010000001">
    <property type="protein sequence ID" value="MBG6134812.1"/>
    <property type="molecule type" value="Genomic_DNA"/>
</dbReference>
<accession>A0A8J7GE31</accession>